<accession>A0A841SZ55</accession>
<sequence length="350" mass="36497">MGESLNPNPAPSSVPKLQTRPKVAGIIIVGGLIVLALSFIVSISLGAANIKFLTVWEAIFRFNADETSHQIIREIRLPRVLMGGLVGAAFAASGSIMQGLTRNPLADPGLLGINAGAGFALTICFALYPGLSFNTIILISFLGAAAGALLVFGIGAAFRGGMSPVRLALAGSAVAALLSSLSEWISLQFKVGQNIAAWYNGGVAGAKWDQLQYMWPWVAIGLIGAIAISSQITMLSLGDEVAAGLGVRTGLFKGIGMLLVLLLAGTSVAAAGSITFIGLVVPHIARSLVGVHYRWIIPCSAILGSLLLVVADIIARIINRPFETSVSVIISIIGVPFFIYLIRRAKKEVA</sequence>
<dbReference type="InterPro" id="IPR037294">
    <property type="entry name" value="ABC_BtuC-like"/>
</dbReference>
<comment type="subcellular location">
    <subcellularLocation>
        <location evidence="1">Cell membrane</location>
        <topology evidence="1">Multi-pass membrane protein</topology>
    </subcellularLocation>
</comment>
<name>A0A841SZ55_9BACL</name>
<evidence type="ECO:0000256" key="7">
    <source>
        <dbReference type="ARBA" id="ARBA00023136"/>
    </source>
</evidence>
<dbReference type="GO" id="GO:0005886">
    <property type="term" value="C:plasma membrane"/>
    <property type="evidence" value="ECO:0007669"/>
    <property type="project" value="UniProtKB-SubCell"/>
</dbReference>
<dbReference type="AlphaFoldDB" id="A0A841SZ55"/>
<evidence type="ECO:0000256" key="4">
    <source>
        <dbReference type="ARBA" id="ARBA00022475"/>
    </source>
</evidence>
<keyword evidence="10" id="KW-1185">Reference proteome</keyword>
<dbReference type="Gene3D" id="1.10.3470.10">
    <property type="entry name" value="ABC transporter involved in vitamin B12 uptake, BtuC"/>
    <property type="match status" value="1"/>
</dbReference>
<feature type="transmembrane region" description="Helical" evidence="8">
    <location>
        <begin position="164"/>
        <end position="185"/>
    </location>
</feature>
<dbReference type="FunFam" id="1.10.3470.10:FF:000001">
    <property type="entry name" value="Vitamin B12 ABC transporter permease BtuC"/>
    <property type="match status" value="1"/>
</dbReference>
<proteinExistence type="inferred from homology"/>
<gene>
    <name evidence="9" type="ORF">H7B67_15405</name>
</gene>
<keyword evidence="3" id="KW-0813">Transport</keyword>
<feature type="transmembrane region" description="Helical" evidence="8">
    <location>
        <begin position="135"/>
        <end position="158"/>
    </location>
</feature>
<feature type="transmembrane region" description="Helical" evidence="8">
    <location>
        <begin position="293"/>
        <end position="318"/>
    </location>
</feature>
<feature type="transmembrane region" description="Helical" evidence="8">
    <location>
        <begin position="257"/>
        <end position="281"/>
    </location>
</feature>
<keyword evidence="7 8" id="KW-0472">Membrane</keyword>
<keyword evidence="5 8" id="KW-0812">Transmembrane</keyword>
<evidence type="ECO:0000256" key="8">
    <source>
        <dbReference type="SAM" id="Phobius"/>
    </source>
</evidence>
<feature type="transmembrane region" description="Helical" evidence="8">
    <location>
        <begin position="217"/>
        <end position="237"/>
    </location>
</feature>
<dbReference type="GO" id="GO:0022857">
    <property type="term" value="F:transmembrane transporter activity"/>
    <property type="evidence" value="ECO:0007669"/>
    <property type="project" value="InterPro"/>
</dbReference>
<reference evidence="9 10" key="1">
    <citation type="submission" date="2020-08" db="EMBL/GenBank/DDBJ databases">
        <title>Cohnella phylogeny.</title>
        <authorList>
            <person name="Dunlap C."/>
        </authorList>
    </citation>
    <scope>NUCLEOTIDE SEQUENCE [LARGE SCALE GENOMIC DNA]</scope>
    <source>
        <strain evidence="9 10">DSM 25241</strain>
    </source>
</reference>
<organism evidence="9 10">
    <name type="scientific">Cohnella thailandensis</name>
    <dbReference type="NCBI Taxonomy" id="557557"/>
    <lineage>
        <taxon>Bacteria</taxon>
        <taxon>Bacillati</taxon>
        <taxon>Bacillota</taxon>
        <taxon>Bacilli</taxon>
        <taxon>Bacillales</taxon>
        <taxon>Paenibacillaceae</taxon>
        <taxon>Cohnella</taxon>
    </lineage>
</organism>
<evidence type="ECO:0000256" key="3">
    <source>
        <dbReference type="ARBA" id="ARBA00022448"/>
    </source>
</evidence>
<feature type="transmembrane region" description="Helical" evidence="8">
    <location>
        <begin position="23"/>
        <end position="45"/>
    </location>
</feature>
<comment type="similarity">
    <text evidence="2">Belongs to the binding-protein-dependent transport system permease family. FecCD subfamily.</text>
</comment>
<feature type="transmembrane region" description="Helical" evidence="8">
    <location>
        <begin position="80"/>
        <end position="97"/>
    </location>
</feature>
<feature type="transmembrane region" description="Helical" evidence="8">
    <location>
        <begin position="109"/>
        <end position="128"/>
    </location>
</feature>
<dbReference type="RefSeq" id="WP_185120729.1">
    <property type="nucleotide sequence ID" value="NZ_JACJVQ010000013.1"/>
</dbReference>
<dbReference type="PANTHER" id="PTHR30472">
    <property type="entry name" value="FERRIC ENTEROBACTIN TRANSPORT SYSTEM PERMEASE PROTEIN"/>
    <property type="match status" value="1"/>
</dbReference>
<dbReference type="GO" id="GO:0033214">
    <property type="term" value="P:siderophore-iron import into cell"/>
    <property type="evidence" value="ECO:0007669"/>
    <property type="project" value="TreeGrafter"/>
</dbReference>
<evidence type="ECO:0000313" key="9">
    <source>
        <dbReference type="EMBL" id="MBB6635505.1"/>
    </source>
</evidence>
<protein>
    <submittedName>
        <fullName evidence="9">Iron ABC transporter permease</fullName>
    </submittedName>
</protein>
<dbReference type="PANTHER" id="PTHR30472:SF58">
    <property type="entry name" value="IRON(3+)-HYDROXAMATE IMPORT SYSTEM PERMEASE PROTEIN FHUB"/>
    <property type="match status" value="1"/>
</dbReference>
<evidence type="ECO:0000313" key="10">
    <source>
        <dbReference type="Proteomes" id="UP000535838"/>
    </source>
</evidence>
<evidence type="ECO:0000256" key="1">
    <source>
        <dbReference type="ARBA" id="ARBA00004651"/>
    </source>
</evidence>
<dbReference type="EMBL" id="JACJVQ010000013">
    <property type="protein sequence ID" value="MBB6635505.1"/>
    <property type="molecule type" value="Genomic_DNA"/>
</dbReference>
<comment type="caution">
    <text evidence="9">The sequence shown here is derived from an EMBL/GenBank/DDBJ whole genome shotgun (WGS) entry which is preliminary data.</text>
</comment>
<evidence type="ECO:0000256" key="5">
    <source>
        <dbReference type="ARBA" id="ARBA00022692"/>
    </source>
</evidence>
<dbReference type="InterPro" id="IPR000522">
    <property type="entry name" value="ABC_transptr_permease_BtuC"/>
</dbReference>
<feature type="transmembrane region" description="Helical" evidence="8">
    <location>
        <begin position="324"/>
        <end position="342"/>
    </location>
</feature>
<dbReference type="Proteomes" id="UP000535838">
    <property type="component" value="Unassembled WGS sequence"/>
</dbReference>
<evidence type="ECO:0000256" key="2">
    <source>
        <dbReference type="ARBA" id="ARBA00007935"/>
    </source>
</evidence>
<dbReference type="CDD" id="cd06550">
    <property type="entry name" value="TM_ABC_iron-siderophores_like"/>
    <property type="match status" value="1"/>
</dbReference>
<keyword evidence="4" id="KW-1003">Cell membrane</keyword>
<dbReference type="Pfam" id="PF01032">
    <property type="entry name" value="FecCD"/>
    <property type="match status" value="1"/>
</dbReference>
<dbReference type="SUPFAM" id="SSF81345">
    <property type="entry name" value="ABC transporter involved in vitamin B12 uptake, BtuC"/>
    <property type="match status" value="1"/>
</dbReference>
<evidence type="ECO:0000256" key="6">
    <source>
        <dbReference type="ARBA" id="ARBA00022989"/>
    </source>
</evidence>
<keyword evidence="6 8" id="KW-1133">Transmembrane helix</keyword>